<feature type="transmembrane region" description="Helical" evidence="2">
    <location>
        <begin position="468"/>
        <end position="487"/>
    </location>
</feature>
<dbReference type="GO" id="GO:0004753">
    <property type="term" value="F:saccharopine dehydrogenase activity"/>
    <property type="evidence" value="ECO:0007669"/>
    <property type="project" value="TreeGrafter"/>
</dbReference>
<keyword evidence="2" id="KW-1133">Transmembrane helix</keyword>
<dbReference type="InterPro" id="IPR051168">
    <property type="entry name" value="AASS"/>
</dbReference>
<evidence type="ECO:0000313" key="4">
    <source>
        <dbReference type="EMBL" id="SPC77454.1"/>
    </source>
</evidence>
<evidence type="ECO:0000259" key="3">
    <source>
        <dbReference type="Pfam" id="PF16653"/>
    </source>
</evidence>
<dbReference type="EMBL" id="OIVN01000273">
    <property type="protein sequence ID" value="SPC77454.1"/>
    <property type="molecule type" value="Genomic_DNA"/>
</dbReference>
<organism evidence="4">
    <name type="scientific">Fagus sylvatica</name>
    <name type="common">Beechnut</name>
    <dbReference type="NCBI Taxonomy" id="28930"/>
    <lineage>
        <taxon>Eukaryota</taxon>
        <taxon>Viridiplantae</taxon>
        <taxon>Streptophyta</taxon>
        <taxon>Embryophyta</taxon>
        <taxon>Tracheophyta</taxon>
        <taxon>Spermatophyta</taxon>
        <taxon>Magnoliopsida</taxon>
        <taxon>eudicotyledons</taxon>
        <taxon>Gunneridae</taxon>
        <taxon>Pentapetalae</taxon>
        <taxon>rosids</taxon>
        <taxon>fabids</taxon>
        <taxon>Fagales</taxon>
        <taxon>Fagaceae</taxon>
        <taxon>Fagus</taxon>
    </lineage>
</organism>
<dbReference type="GO" id="GO:0019878">
    <property type="term" value="P:lysine biosynthetic process via aminoadipic acid"/>
    <property type="evidence" value="ECO:0007669"/>
    <property type="project" value="TreeGrafter"/>
</dbReference>
<reference evidence="4" key="1">
    <citation type="submission" date="2018-02" db="EMBL/GenBank/DDBJ databases">
        <authorList>
            <person name="Cohen D.B."/>
            <person name="Kent A.D."/>
        </authorList>
    </citation>
    <scope>NUCLEOTIDE SEQUENCE</scope>
</reference>
<keyword evidence="2" id="KW-0472">Membrane</keyword>
<keyword evidence="1" id="KW-0560">Oxidoreductase</keyword>
<evidence type="ECO:0000256" key="2">
    <source>
        <dbReference type="SAM" id="Phobius"/>
    </source>
</evidence>
<gene>
    <name evidence="4" type="ORF">FSB_LOCUS5336</name>
</gene>
<sequence length="523" mass="58179">MSKSEMVSVGEGPHTRSTAVWNPILEKMERRLLGWQKLYLSKGGRLTLLRSTLSSLPTYFLSLFTIPISVAHRIEKLQRDFLWGGMGNDFKHHLGGRVLVAKFGVELGGWHTNPIRGAHGCGLWKGILSGWDDYFQHVQFVQSKGPLLDTVLRRSASGGVGEWNVTFTRSFNDWEVEMVVEFFHVLSSVAVPNLVPDGLKWNCNKDDHMMAMKMINQAHVRKGRIRSFTSYCGGLPSPAAANNPLAYKFSWNPAGAIRAGLNPATYRSHGETLHIDGDSLYDSAVRLRIPDLPAFASECLPNRNSLFYGELYGIGCEASTIFHGTLRYEGMTCFGEIMGTLARIGFFNTEAHPILKGGKKPMFSTFLLELLNIKIEDVDGHLIAEKDITERIVTLGHYKEQGTAAKAAKTIIFLGFHEPREIPASCQSAFDDVVLLHHEVEIDFPDGLSENHGATLLEFGRTKNGKTITAMALTVCIPAGIGALLLLENKIKTRGVLRPIEPEVYVPGKCNIFVWFWFSITEE</sequence>
<protein>
    <recommendedName>
        <fullName evidence="3">Saccharopine dehydrogenase-like C-terminal domain-containing protein</fullName>
    </recommendedName>
</protein>
<dbReference type="AlphaFoldDB" id="A0A2N9ESA9"/>
<evidence type="ECO:0000256" key="1">
    <source>
        <dbReference type="ARBA" id="ARBA00023002"/>
    </source>
</evidence>
<dbReference type="Gene3D" id="1.10.1870.10">
    <property type="entry name" value="Domain 3, Saccharopine reductase"/>
    <property type="match status" value="1"/>
</dbReference>
<dbReference type="PANTHER" id="PTHR11133">
    <property type="entry name" value="SACCHAROPINE DEHYDROGENASE"/>
    <property type="match status" value="1"/>
</dbReference>
<dbReference type="GO" id="GO:0005737">
    <property type="term" value="C:cytoplasm"/>
    <property type="evidence" value="ECO:0007669"/>
    <property type="project" value="TreeGrafter"/>
</dbReference>
<accession>A0A2N9ESA9</accession>
<feature type="domain" description="Saccharopine dehydrogenase-like C-terminal" evidence="3">
    <location>
        <begin position="207"/>
        <end position="507"/>
    </location>
</feature>
<dbReference type="InterPro" id="IPR032095">
    <property type="entry name" value="Sacchrp_dh-like_C"/>
</dbReference>
<dbReference type="Pfam" id="PF16653">
    <property type="entry name" value="Sacchrp_dh_C"/>
    <property type="match status" value="1"/>
</dbReference>
<keyword evidence="2" id="KW-0812">Transmembrane</keyword>
<dbReference type="Gene3D" id="3.30.360.10">
    <property type="entry name" value="Dihydrodipicolinate Reductase, domain 2"/>
    <property type="match status" value="1"/>
</dbReference>
<name>A0A2N9ESA9_FAGSY</name>
<proteinExistence type="predicted"/>
<dbReference type="SUPFAM" id="SSF55347">
    <property type="entry name" value="Glyceraldehyde-3-phosphate dehydrogenase-like, C-terminal domain"/>
    <property type="match status" value="1"/>
</dbReference>
<dbReference type="PANTHER" id="PTHR11133:SF22">
    <property type="entry name" value="ALPHA-AMINOADIPIC SEMIALDEHYDE SYNTHASE, MITOCHONDRIAL"/>
    <property type="match status" value="1"/>
</dbReference>